<evidence type="ECO:0000313" key="2">
    <source>
        <dbReference type="Proteomes" id="UP001139700"/>
    </source>
</evidence>
<dbReference type="InterPro" id="IPR027375">
    <property type="entry name" value="DKNYY"/>
</dbReference>
<proteinExistence type="predicted"/>
<dbReference type="Proteomes" id="UP001139700">
    <property type="component" value="Unassembled WGS sequence"/>
</dbReference>
<comment type="caution">
    <text evidence="1">The sequence shown here is derived from an EMBL/GenBank/DDBJ whole genome shotgun (WGS) entry which is preliminary data.</text>
</comment>
<accession>A0A9X1PB29</accession>
<protein>
    <submittedName>
        <fullName evidence="1">DKNYY domain-containing protein</fullName>
    </submittedName>
</protein>
<sequence length="309" mass="34622">MALTNQIRRTFVIMGLLGFFSNLFSCSDSKSGFKPGLLTARGYYVKNGKAYWYGGFSNAELIELTSANAKSFITLDEKFPNVEFASSYASDGKHVYFNGGRIKDADGQTFEVLGYGWGKDARNVYSWYSIVSDDAQHYVDAKGGLKKDSKHVYSGDKIVSDDPESLKFLGTVGYHSYHSDSRGIMSGRTRIDSADVATFRPLDHGYSVDKSQVFLLETTKLEILKDADAKSFQVISEFYTKDAVSVFWRGEKLTDANPGTFKIISEEHHCSCDDKRVYHHNKIVPNADPAKFPAGKKYKYCNDSEIVFD</sequence>
<dbReference type="Pfam" id="PF13644">
    <property type="entry name" value="DKNYY"/>
    <property type="match status" value="2"/>
</dbReference>
<name>A0A9X1PB29_9BACT</name>
<reference evidence="1" key="1">
    <citation type="submission" date="2021-12" db="EMBL/GenBank/DDBJ databases">
        <title>Novel species in genus Dyadobacter.</title>
        <authorList>
            <person name="Ma C."/>
        </authorList>
    </citation>
    <scope>NUCLEOTIDE SEQUENCE</scope>
    <source>
        <strain evidence="1">CY399</strain>
    </source>
</reference>
<dbReference type="AlphaFoldDB" id="A0A9X1PB29"/>
<organism evidence="1 2">
    <name type="scientific">Dyadobacter fanqingshengii</name>
    <dbReference type="NCBI Taxonomy" id="2906443"/>
    <lineage>
        <taxon>Bacteria</taxon>
        <taxon>Pseudomonadati</taxon>
        <taxon>Bacteroidota</taxon>
        <taxon>Cytophagia</taxon>
        <taxon>Cytophagales</taxon>
        <taxon>Spirosomataceae</taxon>
        <taxon>Dyadobacter</taxon>
    </lineage>
</organism>
<evidence type="ECO:0000313" key="1">
    <source>
        <dbReference type="EMBL" id="MCF0040964.1"/>
    </source>
</evidence>
<dbReference type="EMBL" id="JAJTTA010000002">
    <property type="protein sequence ID" value="MCF0040964.1"/>
    <property type="molecule type" value="Genomic_DNA"/>
</dbReference>
<dbReference type="RefSeq" id="WP_234613484.1">
    <property type="nucleotide sequence ID" value="NZ_CP098806.1"/>
</dbReference>
<gene>
    <name evidence="1" type="ORF">LXM24_12765</name>
</gene>
<keyword evidence="2" id="KW-1185">Reference proteome</keyword>